<dbReference type="InterPro" id="IPR025966">
    <property type="entry name" value="OppC_N"/>
</dbReference>
<evidence type="ECO:0000259" key="2">
    <source>
        <dbReference type="Pfam" id="PF12911"/>
    </source>
</evidence>
<evidence type="ECO:0000313" key="4">
    <source>
        <dbReference type="Proteomes" id="UP000004471"/>
    </source>
</evidence>
<sequence length="72" mass="7980">MSTTTSSPLLINDYQPPARSVWRTLRSSFAHRGFAIGAVLLLIILLGALLAPWLAPYDPYAQDVMLRMKPPV</sequence>
<keyword evidence="1" id="KW-1133">Transmembrane helix</keyword>
<proteinExistence type="predicted"/>
<feature type="domain" description="Oligopeptide transport permease C-like N-terminal" evidence="2">
    <location>
        <begin position="19"/>
        <end position="71"/>
    </location>
</feature>
<dbReference type="HOGENOM" id="CLU_186444_0_0_6"/>
<name>F3FNX4_PSESX</name>
<accession>F3FNX4</accession>
<keyword evidence="1" id="KW-0472">Membrane</keyword>
<reference evidence="3 4" key="1">
    <citation type="journal article" date="2011" name="PLoS Pathog.">
        <title>Dynamic evolution of pathogenicity revealed by sequencing and comparative genomics of 19 Pseudomonas syringae isolates.</title>
        <authorList>
            <person name="Baltrus D.A."/>
            <person name="Nishimura M.T."/>
            <person name="Romanchuk A."/>
            <person name="Chang J.H."/>
            <person name="Mukhtar M.S."/>
            <person name="Cherkis K."/>
            <person name="Roach J."/>
            <person name="Grant S.R."/>
            <person name="Jones C.D."/>
            <person name="Dangl J.L."/>
        </authorList>
    </citation>
    <scope>NUCLEOTIDE SEQUENCE [LARGE SCALE GENOMIC DNA]</scope>
    <source>
        <strain evidence="4">M301072PT</strain>
    </source>
</reference>
<dbReference type="EMBL" id="AEAH01001091">
    <property type="protein sequence ID" value="EGH31910.1"/>
    <property type="molecule type" value="Genomic_DNA"/>
</dbReference>
<evidence type="ECO:0000313" key="3">
    <source>
        <dbReference type="EMBL" id="EGH31910.1"/>
    </source>
</evidence>
<dbReference type="Proteomes" id="UP000004471">
    <property type="component" value="Unassembled WGS sequence"/>
</dbReference>
<evidence type="ECO:0000256" key="1">
    <source>
        <dbReference type="SAM" id="Phobius"/>
    </source>
</evidence>
<feature type="non-terminal residue" evidence="3">
    <location>
        <position position="72"/>
    </location>
</feature>
<keyword evidence="1" id="KW-0812">Transmembrane</keyword>
<protein>
    <submittedName>
        <fullName evidence="3">Binding-protein dependent transport system inner membrane protein</fullName>
    </submittedName>
</protein>
<feature type="transmembrane region" description="Helical" evidence="1">
    <location>
        <begin position="33"/>
        <end position="55"/>
    </location>
</feature>
<organism evidence="3 4">
    <name type="scientific">Pseudomonas syringae pv. japonica str. M301072</name>
    <dbReference type="NCBI Taxonomy" id="629262"/>
    <lineage>
        <taxon>Bacteria</taxon>
        <taxon>Pseudomonadati</taxon>
        <taxon>Pseudomonadota</taxon>
        <taxon>Gammaproteobacteria</taxon>
        <taxon>Pseudomonadales</taxon>
        <taxon>Pseudomonadaceae</taxon>
        <taxon>Pseudomonas</taxon>
        <taxon>Pseudomonas syringae</taxon>
    </lineage>
</organism>
<gene>
    <name evidence="3" type="ORF">PSYJA_24218</name>
</gene>
<dbReference type="AlphaFoldDB" id="F3FNX4"/>
<comment type="caution">
    <text evidence="3">The sequence shown here is derived from an EMBL/GenBank/DDBJ whole genome shotgun (WGS) entry which is preliminary data.</text>
</comment>
<dbReference type="Pfam" id="PF12911">
    <property type="entry name" value="OppC_N"/>
    <property type="match status" value="1"/>
</dbReference>
<dbReference type="GO" id="GO:0005886">
    <property type="term" value="C:plasma membrane"/>
    <property type="evidence" value="ECO:0007669"/>
    <property type="project" value="UniProtKB-SubCell"/>
</dbReference>